<dbReference type="EMBL" id="LAZR01017579">
    <property type="protein sequence ID" value="KKL99825.1"/>
    <property type="molecule type" value="Genomic_DNA"/>
</dbReference>
<organism evidence="1">
    <name type="scientific">marine sediment metagenome</name>
    <dbReference type="NCBI Taxonomy" id="412755"/>
    <lineage>
        <taxon>unclassified sequences</taxon>
        <taxon>metagenomes</taxon>
        <taxon>ecological metagenomes</taxon>
    </lineage>
</organism>
<proteinExistence type="predicted"/>
<sequence length="122" mass="14798">MANQKSKSNNELRNDVLIERQNTKDQEVKYLVSRDQLKEALEKLAIKHQSTVELRKERMDLKQKLLTTEESLEFITGLHESLDKLWKEANKKLQEFEKYWWFQIGVWFVNYLLKRKKISRKS</sequence>
<evidence type="ECO:0000313" key="1">
    <source>
        <dbReference type="EMBL" id="KKL99825.1"/>
    </source>
</evidence>
<gene>
    <name evidence="1" type="ORF">LCGC14_1810580</name>
</gene>
<protein>
    <submittedName>
        <fullName evidence="1">Uncharacterized protein</fullName>
    </submittedName>
</protein>
<name>A0A0F9J1P9_9ZZZZ</name>
<accession>A0A0F9J1P9</accession>
<dbReference type="AlphaFoldDB" id="A0A0F9J1P9"/>
<reference evidence="1" key="1">
    <citation type="journal article" date="2015" name="Nature">
        <title>Complex archaea that bridge the gap between prokaryotes and eukaryotes.</title>
        <authorList>
            <person name="Spang A."/>
            <person name="Saw J.H."/>
            <person name="Jorgensen S.L."/>
            <person name="Zaremba-Niedzwiedzka K."/>
            <person name="Martijn J."/>
            <person name="Lind A.E."/>
            <person name="van Eijk R."/>
            <person name="Schleper C."/>
            <person name="Guy L."/>
            <person name="Ettema T.J."/>
        </authorList>
    </citation>
    <scope>NUCLEOTIDE SEQUENCE</scope>
</reference>
<comment type="caution">
    <text evidence="1">The sequence shown here is derived from an EMBL/GenBank/DDBJ whole genome shotgun (WGS) entry which is preliminary data.</text>
</comment>